<dbReference type="PANTHER" id="PTHR33624:SF2">
    <property type="entry name" value="SIGMA FACTOR BINDING PROTEIN 1, CHLOROPLASTIC"/>
    <property type="match status" value="1"/>
</dbReference>
<protein>
    <recommendedName>
        <fullName evidence="2">VQ domain-containing protein</fullName>
    </recommendedName>
</protein>
<evidence type="ECO:0000256" key="1">
    <source>
        <dbReference type="SAM" id="MobiDB-lite"/>
    </source>
</evidence>
<dbReference type="Pfam" id="PF05678">
    <property type="entry name" value="VQ"/>
    <property type="match status" value="1"/>
</dbReference>
<evidence type="ECO:0000313" key="3">
    <source>
        <dbReference type="EMBL" id="KAG0447146.1"/>
    </source>
</evidence>
<feature type="compositionally biased region" description="Low complexity" evidence="1">
    <location>
        <begin position="87"/>
        <end position="96"/>
    </location>
</feature>
<reference evidence="3 4" key="1">
    <citation type="journal article" date="2020" name="Nat. Food">
        <title>A phased Vanilla planifolia genome enables genetic improvement of flavour and production.</title>
        <authorList>
            <person name="Hasing T."/>
            <person name="Tang H."/>
            <person name="Brym M."/>
            <person name="Khazi F."/>
            <person name="Huang T."/>
            <person name="Chambers A.H."/>
        </authorList>
    </citation>
    <scope>NUCLEOTIDE SEQUENCE [LARGE SCALE GENOMIC DNA]</scope>
    <source>
        <tissue evidence="3">Leaf</tissue>
    </source>
</reference>
<dbReference type="EMBL" id="JADCNM010000489">
    <property type="protein sequence ID" value="KAG0447146.1"/>
    <property type="molecule type" value="Genomic_DNA"/>
</dbReference>
<feature type="region of interest" description="Disordered" evidence="1">
    <location>
        <begin position="73"/>
        <end position="97"/>
    </location>
</feature>
<evidence type="ECO:0000259" key="2">
    <source>
        <dbReference type="Pfam" id="PF05678"/>
    </source>
</evidence>
<name>A0A835U5R4_VANPL</name>
<dbReference type="AlphaFoldDB" id="A0A835U5R4"/>
<dbReference type="Proteomes" id="UP000639772">
    <property type="component" value="Unassembled WGS sequence"/>
</dbReference>
<comment type="caution">
    <text evidence="3">The sequence shown here is derived from an EMBL/GenBank/DDBJ whole genome shotgun (WGS) entry which is preliminary data.</text>
</comment>
<evidence type="ECO:0000313" key="4">
    <source>
        <dbReference type="Proteomes" id="UP000639772"/>
    </source>
</evidence>
<dbReference type="PANTHER" id="PTHR33624">
    <property type="entry name" value="SIGMA FACTOR BINDING PROTEIN 1, CHLOROPLASTIC"/>
    <property type="match status" value="1"/>
</dbReference>
<dbReference type="OrthoDB" id="665788at2759"/>
<feature type="compositionally biased region" description="Pro residues" evidence="1">
    <location>
        <begin position="77"/>
        <end position="86"/>
    </location>
</feature>
<accession>A0A835U5R4</accession>
<sequence>MVKTQDQDLMEIERSGLLNQAKPKKKKKQNLQQPLKVVYISNPMRVTTSPSGFRAIVQELTGRHSDIAEILTRQPPVDFPPPPPSASRPSGGLAPPRAVYGYRKVRCHGGSLRRRQRTLLGVSPDRFF</sequence>
<organism evidence="3 4">
    <name type="scientific">Vanilla planifolia</name>
    <name type="common">Vanilla</name>
    <dbReference type="NCBI Taxonomy" id="51239"/>
    <lineage>
        <taxon>Eukaryota</taxon>
        <taxon>Viridiplantae</taxon>
        <taxon>Streptophyta</taxon>
        <taxon>Embryophyta</taxon>
        <taxon>Tracheophyta</taxon>
        <taxon>Spermatophyta</taxon>
        <taxon>Magnoliopsida</taxon>
        <taxon>Liliopsida</taxon>
        <taxon>Asparagales</taxon>
        <taxon>Orchidaceae</taxon>
        <taxon>Vanilloideae</taxon>
        <taxon>Vanilleae</taxon>
        <taxon>Vanilla</taxon>
    </lineage>
</organism>
<gene>
    <name evidence="3" type="ORF">HPP92_028457</name>
</gene>
<proteinExistence type="predicted"/>
<dbReference type="InterPro" id="IPR008889">
    <property type="entry name" value="VQ"/>
</dbReference>
<dbReference type="InterPro" id="IPR039335">
    <property type="entry name" value="SIB1/2"/>
</dbReference>
<feature type="domain" description="VQ" evidence="2">
    <location>
        <begin position="40"/>
        <end position="66"/>
    </location>
</feature>